<evidence type="ECO:0000256" key="1">
    <source>
        <dbReference type="ARBA" id="ARBA00001974"/>
    </source>
</evidence>
<accession>A0A3D9SH29</accession>
<evidence type="ECO:0000256" key="2">
    <source>
        <dbReference type="ARBA" id="ARBA00007532"/>
    </source>
</evidence>
<comment type="similarity">
    <text evidence="2">Belongs to the class-I pyridine nucleotide-disulfide oxidoreductase family.</text>
</comment>
<sequence length="243" mass="26495">MRGHANDTIRNGCINNRVWKGGKTLAPYLAKKGWQVTVVEQSSAMYGGTCINIGCIPTKSLIHSAEMIAARGISEFAEKARAYEEAWNFKEELVSSLRSKHQTNLSNTSDIQLINGQASFLSPHEVLVKGEGEESITIKAIQIFINTGAVPVMPTVEGGSSRIYSSTTLLGLNKLPRRLVIVGSGFIGLECASMYANFGTEVTVIERGATILKQEDEDIRESIKSVLEPRGIRFLVSSRFGSN</sequence>
<keyword evidence="11" id="KW-1185">Reference proteome</keyword>
<comment type="caution">
    <text evidence="10">The sequence shown here is derived from an EMBL/GenBank/DDBJ whole genome shotgun (WGS) entry which is preliminary data.</text>
</comment>
<keyword evidence="8" id="KW-0676">Redox-active center</keyword>
<evidence type="ECO:0000259" key="9">
    <source>
        <dbReference type="Pfam" id="PF07992"/>
    </source>
</evidence>
<dbReference type="Pfam" id="PF07992">
    <property type="entry name" value="Pyr_redox_2"/>
    <property type="match status" value="1"/>
</dbReference>
<dbReference type="SUPFAM" id="SSF51905">
    <property type="entry name" value="FAD/NAD(P)-binding domain"/>
    <property type="match status" value="1"/>
</dbReference>
<evidence type="ECO:0000256" key="8">
    <source>
        <dbReference type="ARBA" id="ARBA00023284"/>
    </source>
</evidence>
<dbReference type="OrthoDB" id="9800167at2"/>
<keyword evidence="7" id="KW-1015">Disulfide bond</keyword>
<evidence type="ECO:0000256" key="4">
    <source>
        <dbReference type="ARBA" id="ARBA00022827"/>
    </source>
</evidence>
<dbReference type="GO" id="GO:0050660">
    <property type="term" value="F:flavin adenine dinucleotide binding"/>
    <property type="evidence" value="ECO:0007669"/>
    <property type="project" value="TreeGrafter"/>
</dbReference>
<dbReference type="GO" id="GO:0003955">
    <property type="term" value="F:NAD(P)H dehydrogenase (quinone) activity"/>
    <property type="evidence" value="ECO:0007669"/>
    <property type="project" value="TreeGrafter"/>
</dbReference>
<organism evidence="10 11">
    <name type="scientific">Paenibacillus taihuensis</name>
    <dbReference type="NCBI Taxonomy" id="1156355"/>
    <lineage>
        <taxon>Bacteria</taxon>
        <taxon>Bacillati</taxon>
        <taxon>Bacillota</taxon>
        <taxon>Bacilli</taxon>
        <taxon>Bacillales</taxon>
        <taxon>Paenibacillaceae</taxon>
        <taxon>Paenibacillus</taxon>
    </lineage>
</organism>
<name>A0A3D9SH29_9BACL</name>
<keyword evidence="4" id="KW-0274">FAD</keyword>
<keyword evidence="3" id="KW-0285">Flavoprotein</keyword>
<proteinExistence type="inferred from homology"/>
<dbReference type="EMBL" id="QTTN01000004">
    <property type="protein sequence ID" value="REE91595.1"/>
    <property type="molecule type" value="Genomic_DNA"/>
</dbReference>
<reference evidence="10 11" key="1">
    <citation type="submission" date="2018-08" db="EMBL/GenBank/DDBJ databases">
        <title>Genomic Encyclopedia of Type Strains, Phase III (KMG-III): the genomes of soil and plant-associated and newly described type strains.</title>
        <authorList>
            <person name="Whitman W."/>
        </authorList>
    </citation>
    <scope>NUCLEOTIDE SEQUENCE [LARGE SCALE GENOMIC DNA]</scope>
    <source>
        <strain evidence="10 11">CGMCC 1.10966</strain>
    </source>
</reference>
<evidence type="ECO:0000313" key="10">
    <source>
        <dbReference type="EMBL" id="REE91595.1"/>
    </source>
</evidence>
<dbReference type="PRINTS" id="PR00411">
    <property type="entry name" value="PNDRDTASEI"/>
</dbReference>
<dbReference type="Proteomes" id="UP000256304">
    <property type="component" value="Unassembled WGS sequence"/>
</dbReference>
<dbReference type="AlphaFoldDB" id="A0A3D9SH29"/>
<evidence type="ECO:0000256" key="3">
    <source>
        <dbReference type="ARBA" id="ARBA00022630"/>
    </source>
</evidence>
<evidence type="ECO:0000313" key="11">
    <source>
        <dbReference type="Proteomes" id="UP000256304"/>
    </source>
</evidence>
<protein>
    <submittedName>
        <fullName evidence="10">Pyridine nucleotide-disulfide oxidoreductase</fullName>
    </submittedName>
</protein>
<dbReference type="PANTHER" id="PTHR43014">
    <property type="entry name" value="MERCURIC REDUCTASE"/>
    <property type="match status" value="1"/>
</dbReference>
<dbReference type="GO" id="GO:0016668">
    <property type="term" value="F:oxidoreductase activity, acting on a sulfur group of donors, NAD(P) as acceptor"/>
    <property type="evidence" value="ECO:0007669"/>
    <property type="project" value="InterPro"/>
</dbReference>
<evidence type="ECO:0000256" key="5">
    <source>
        <dbReference type="ARBA" id="ARBA00022857"/>
    </source>
</evidence>
<dbReference type="PANTHER" id="PTHR43014:SF4">
    <property type="entry name" value="PYRIDINE NUCLEOTIDE-DISULFIDE OXIDOREDUCTASE RCLA-RELATED"/>
    <property type="match status" value="1"/>
</dbReference>
<evidence type="ECO:0000256" key="7">
    <source>
        <dbReference type="ARBA" id="ARBA00023157"/>
    </source>
</evidence>
<dbReference type="InterPro" id="IPR023753">
    <property type="entry name" value="FAD/NAD-binding_dom"/>
</dbReference>
<comment type="cofactor">
    <cofactor evidence="1">
        <name>FAD</name>
        <dbReference type="ChEBI" id="CHEBI:57692"/>
    </cofactor>
</comment>
<feature type="domain" description="FAD/NAD(P)-binding" evidence="9">
    <location>
        <begin position="21"/>
        <end position="238"/>
    </location>
</feature>
<dbReference type="InterPro" id="IPR012999">
    <property type="entry name" value="Pyr_OxRdtase_I_AS"/>
</dbReference>
<evidence type="ECO:0000256" key="6">
    <source>
        <dbReference type="ARBA" id="ARBA00023002"/>
    </source>
</evidence>
<dbReference type="RefSeq" id="WP_116187937.1">
    <property type="nucleotide sequence ID" value="NZ_QTTN01000004.1"/>
</dbReference>
<dbReference type="InterPro" id="IPR036188">
    <property type="entry name" value="FAD/NAD-bd_sf"/>
</dbReference>
<dbReference type="Gene3D" id="3.50.50.60">
    <property type="entry name" value="FAD/NAD(P)-binding domain"/>
    <property type="match status" value="1"/>
</dbReference>
<gene>
    <name evidence="10" type="ORF">A8990_104103</name>
</gene>
<dbReference type="PROSITE" id="PS00076">
    <property type="entry name" value="PYRIDINE_REDOX_1"/>
    <property type="match status" value="1"/>
</dbReference>
<keyword evidence="6" id="KW-0560">Oxidoreductase</keyword>
<keyword evidence="5" id="KW-0521">NADP</keyword>